<feature type="domain" description="Fe-containing alcohol dehydrogenase-like C-terminal" evidence="3">
    <location>
        <begin position="215"/>
        <end position="412"/>
    </location>
</feature>
<gene>
    <name evidence="4" type="ORF">CALVIDRAFT_504895</name>
</gene>
<dbReference type="PANTHER" id="PTHR11496:SF107">
    <property type="entry name" value="ALCOHOL DEHYDROGENASE, PUTATIVE (AFU_ORTHOLOGUE AFUA_1G06800)-RELATED"/>
    <property type="match status" value="1"/>
</dbReference>
<dbReference type="Gene3D" id="3.40.50.1970">
    <property type="match status" value="1"/>
</dbReference>
<dbReference type="InterPro" id="IPR039697">
    <property type="entry name" value="Alcohol_dehydrogenase_Fe"/>
</dbReference>
<accession>A0A167HZ35</accession>
<keyword evidence="5" id="KW-1185">Reference proteome</keyword>
<evidence type="ECO:0000256" key="1">
    <source>
        <dbReference type="ARBA" id="ARBA00023002"/>
    </source>
</evidence>
<evidence type="ECO:0000313" key="5">
    <source>
        <dbReference type="Proteomes" id="UP000076738"/>
    </source>
</evidence>
<proteinExistence type="predicted"/>
<evidence type="ECO:0000259" key="2">
    <source>
        <dbReference type="Pfam" id="PF00465"/>
    </source>
</evidence>
<protein>
    <submittedName>
        <fullName evidence="4">Dehydroquinate synthase-like protein</fullName>
    </submittedName>
</protein>
<dbReference type="AlphaFoldDB" id="A0A167HZ35"/>
<dbReference type="GO" id="GO:0004022">
    <property type="term" value="F:alcohol dehydrogenase (NAD+) activity"/>
    <property type="evidence" value="ECO:0007669"/>
    <property type="project" value="TreeGrafter"/>
</dbReference>
<sequence>MSFEFGTEVYHQAFPDHGDRPNPAGIRGYISYGIPFPEACAKHVDDTFHATRVYIIASRTLAETTSALELLKGALESKVVGVRVGMTSHTLWSECVDVTNECRKLGVDLIVTLGGGSLTDAAKLIALALANDIRTSDDLNKLPALGKPQAEPNTPEVPIICIPTTLSGGEYTNYSGATEDATRRKYQFGPPLRGPALVILDPKLTITMPDKYWLSTGVRAVDHCVESLCALAYTEQSDADAKTGLKDLVSGLLRCKADNTDLDARLLCQLGVVLAIGSVVKQVRPALGASHAIGHMLGPLGVGHGETSCIILPAVCKFNAAKGANVDRQTIVLRTLWELPEVRSLGLHKDTADLGDVLDALFRALGMPRTLKAVGVEGARVERLAENTLHDTFAGTNPYPLKTKEDVMEILELVRG</sequence>
<dbReference type="OrthoDB" id="3360544at2759"/>
<name>A0A167HZ35_CALVF</name>
<feature type="domain" description="Alcohol dehydrogenase iron-type/glycerol dehydrogenase GldA" evidence="2">
    <location>
        <begin position="38"/>
        <end position="202"/>
    </location>
</feature>
<dbReference type="PANTHER" id="PTHR11496">
    <property type="entry name" value="ALCOHOL DEHYDROGENASE"/>
    <property type="match status" value="1"/>
</dbReference>
<dbReference type="STRING" id="1330018.A0A167HZ35"/>
<dbReference type="Pfam" id="PF25137">
    <property type="entry name" value="ADH_Fe_C"/>
    <property type="match status" value="1"/>
</dbReference>
<dbReference type="EMBL" id="KV417314">
    <property type="protein sequence ID" value="KZO92132.1"/>
    <property type="molecule type" value="Genomic_DNA"/>
</dbReference>
<organism evidence="4 5">
    <name type="scientific">Calocera viscosa (strain TUFC12733)</name>
    <dbReference type="NCBI Taxonomy" id="1330018"/>
    <lineage>
        <taxon>Eukaryota</taxon>
        <taxon>Fungi</taxon>
        <taxon>Dikarya</taxon>
        <taxon>Basidiomycota</taxon>
        <taxon>Agaricomycotina</taxon>
        <taxon>Dacrymycetes</taxon>
        <taxon>Dacrymycetales</taxon>
        <taxon>Dacrymycetaceae</taxon>
        <taxon>Calocera</taxon>
    </lineage>
</organism>
<dbReference type="GO" id="GO:0005739">
    <property type="term" value="C:mitochondrion"/>
    <property type="evidence" value="ECO:0007669"/>
    <property type="project" value="TreeGrafter"/>
</dbReference>
<evidence type="ECO:0000313" key="4">
    <source>
        <dbReference type="EMBL" id="KZO92132.1"/>
    </source>
</evidence>
<reference evidence="4 5" key="1">
    <citation type="journal article" date="2016" name="Mol. Biol. Evol.">
        <title>Comparative Genomics of Early-Diverging Mushroom-Forming Fungi Provides Insights into the Origins of Lignocellulose Decay Capabilities.</title>
        <authorList>
            <person name="Nagy L.G."/>
            <person name="Riley R."/>
            <person name="Tritt A."/>
            <person name="Adam C."/>
            <person name="Daum C."/>
            <person name="Floudas D."/>
            <person name="Sun H."/>
            <person name="Yadav J.S."/>
            <person name="Pangilinan J."/>
            <person name="Larsson K.H."/>
            <person name="Matsuura K."/>
            <person name="Barry K."/>
            <person name="Labutti K."/>
            <person name="Kuo R."/>
            <person name="Ohm R.A."/>
            <person name="Bhattacharya S.S."/>
            <person name="Shirouzu T."/>
            <person name="Yoshinaga Y."/>
            <person name="Martin F.M."/>
            <person name="Grigoriev I.V."/>
            <person name="Hibbett D.S."/>
        </authorList>
    </citation>
    <scope>NUCLEOTIDE SEQUENCE [LARGE SCALE GENOMIC DNA]</scope>
    <source>
        <strain evidence="4 5">TUFC12733</strain>
    </source>
</reference>
<evidence type="ECO:0000259" key="3">
    <source>
        <dbReference type="Pfam" id="PF25137"/>
    </source>
</evidence>
<keyword evidence="1" id="KW-0560">Oxidoreductase</keyword>
<dbReference type="Pfam" id="PF00465">
    <property type="entry name" value="Fe-ADH"/>
    <property type="match status" value="1"/>
</dbReference>
<dbReference type="Proteomes" id="UP000076738">
    <property type="component" value="Unassembled WGS sequence"/>
</dbReference>
<dbReference type="Gene3D" id="1.20.1090.10">
    <property type="entry name" value="Dehydroquinate synthase-like - alpha domain"/>
    <property type="match status" value="1"/>
</dbReference>
<dbReference type="InterPro" id="IPR056798">
    <property type="entry name" value="ADH_Fe_C"/>
</dbReference>
<dbReference type="SUPFAM" id="SSF56796">
    <property type="entry name" value="Dehydroquinate synthase-like"/>
    <property type="match status" value="1"/>
</dbReference>
<dbReference type="GO" id="GO:0046872">
    <property type="term" value="F:metal ion binding"/>
    <property type="evidence" value="ECO:0007669"/>
    <property type="project" value="InterPro"/>
</dbReference>
<dbReference type="CDD" id="cd08192">
    <property type="entry name" value="MAR-like"/>
    <property type="match status" value="1"/>
</dbReference>
<dbReference type="InterPro" id="IPR001670">
    <property type="entry name" value="ADH_Fe/GldA"/>
</dbReference>